<feature type="domain" description="Multidrug resistance protein MdtA-like alpha-helical hairpin" evidence="3">
    <location>
        <begin position="130"/>
        <end position="196"/>
    </location>
</feature>
<dbReference type="Gene3D" id="2.40.50.100">
    <property type="match status" value="2"/>
</dbReference>
<organism evidence="5 6">
    <name type="scientific">Selenomonas ruminantium</name>
    <dbReference type="NCBI Taxonomy" id="971"/>
    <lineage>
        <taxon>Bacteria</taxon>
        <taxon>Bacillati</taxon>
        <taxon>Bacillota</taxon>
        <taxon>Negativicutes</taxon>
        <taxon>Selenomonadales</taxon>
        <taxon>Selenomonadaceae</taxon>
        <taxon>Selenomonas</taxon>
    </lineage>
</organism>
<dbReference type="SUPFAM" id="SSF111369">
    <property type="entry name" value="HlyD-like secretion proteins"/>
    <property type="match status" value="3"/>
</dbReference>
<gene>
    <name evidence="5" type="ORF">E7201_07965</name>
</gene>
<sequence>MERGIMEKWYRNYRKYRNGLKLMTIVLCLTAGLSVFLWQTHKAKADETGIWGMADAKEINVNSKVAGRVVELCVAEGDYVEKGQVIARIDTDTQKTQQQQAQAAVAAQYAQLQQVVIASQSAAGTLDANLRAAEARTAQAQTAVNLAAKEEARYRQLLSADAVSQEVYDTYRSKREEAEATLRAAQAEVSSAQAALLKNEENKSLEQAAREQVAALQGQLDEVNVSLAETEIRAPFSGVITQKYVEEGALISGSVPLYALQDAGDNWIDFKIKETDLAGFHVGDKVSVQGRDGDLQLTGTIESIRRKGDFATQKATSERGEVDVMSFNIKVRMDDERIWPGMRFRLLR</sequence>
<dbReference type="Pfam" id="PF25876">
    <property type="entry name" value="HH_MFP_RND"/>
    <property type="match status" value="1"/>
</dbReference>
<dbReference type="Gene3D" id="2.40.30.170">
    <property type="match status" value="1"/>
</dbReference>
<dbReference type="Proteomes" id="UP000761380">
    <property type="component" value="Unassembled WGS sequence"/>
</dbReference>
<name>A0A927ZV17_SELRU</name>
<comment type="caution">
    <text evidence="5">The sequence shown here is derived from an EMBL/GenBank/DDBJ whole genome shotgun (WGS) entry which is preliminary data.</text>
</comment>
<protein>
    <submittedName>
        <fullName evidence="5">HlyD family secretion protein</fullName>
    </submittedName>
</protein>
<reference evidence="5" key="1">
    <citation type="submission" date="2019-04" db="EMBL/GenBank/DDBJ databases">
        <title>Evolution of Biomass-Degrading Anaerobic Consortia Revealed by Metagenomics.</title>
        <authorList>
            <person name="Peng X."/>
        </authorList>
    </citation>
    <scope>NUCLEOTIDE SEQUENCE</scope>
    <source>
        <strain evidence="5">SIG240</strain>
    </source>
</reference>
<evidence type="ECO:0000313" key="6">
    <source>
        <dbReference type="Proteomes" id="UP000761380"/>
    </source>
</evidence>
<keyword evidence="1" id="KW-0175">Coiled coil</keyword>
<evidence type="ECO:0000259" key="3">
    <source>
        <dbReference type="Pfam" id="PF25876"/>
    </source>
</evidence>
<dbReference type="InterPro" id="IPR058625">
    <property type="entry name" value="MdtA-like_BSH"/>
</dbReference>
<evidence type="ECO:0000313" key="5">
    <source>
        <dbReference type="EMBL" id="MBE6093080.1"/>
    </source>
</evidence>
<evidence type="ECO:0000259" key="4">
    <source>
        <dbReference type="Pfam" id="PF25917"/>
    </source>
</evidence>
<dbReference type="EMBL" id="SVBY01000054">
    <property type="protein sequence ID" value="MBE6093080.1"/>
    <property type="molecule type" value="Genomic_DNA"/>
</dbReference>
<evidence type="ECO:0000256" key="2">
    <source>
        <dbReference type="SAM" id="Phobius"/>
    </source>
</evidence>
<dbReference type="Pfam" id="PF25917">
    <property type="entry name" value="BSH_RND"/>
    <property type="match status" value="1"/>
</dbReference>
<dbReference type="Gene3D" id="1.10.287.470">
    <property type="entry name" value="Helix hairpin bin"/>
    <property type="match status" value="2"/>
</dbReference>
<dbReference type="PANTHER" id="PTHR30438:SF2">
    <property type="entry name" value="MEMBRANE PROTEIN"/>
    <property type="match status" value="1"/>
</dbReference>
<keyword evidence="2" id="KW-0812">Transmembrane</keyword>
<dbReference type="AlphaFoldDB" id="A0A927ZV17"/>
<dbReference type="GO" id="GO:0005886">
    <property type="term" value="C:plasma membrane"/>
    <property type="evidence" value="ECO:0007669"/>
    <property type="project" value="TreeGrafter"/>
</dbReference>
<dbReference type="PANTHER" id="PTHR30438">
    <property type="entry name" value="36 KDA ANTIGEN-RELATED"/>
    <property type="match status" value="1"/>
</dbReference>
<accession>A0A927ZV17</accession>
<evidence type="ECO:0000256" key="1">
    <source>
        <dbReference type="SAM" id="Coils"/>
    </source>
</evidence>
<feature type="coiled-coil region" evidence="1">
    <location>
        <begin position="168"/>
        <end position="233"/>
    </location>
</feature>
<keyword evidence="2" id="KW-0472">Membrane</keyword>
<dbReference type="InterPro" id="IPR058624">
    <property type="entry name" value="MdtA-like_HH"/>
</dbReference>
<feature type="transmembrane region" description="Helical" evidence="2">
    <location>
        <begin position="20"/>
        <end position="38"/>
    </location>
</feature>
<proteinExistence type="predicted"/>
<feature type="domain" description="Multidrug resistance protein MdtA-like barrel-sandwich hybrid" evidence="4">
    <location>
        <begin position="59"/>
        <end position="253"/>
    </location>
</feature>
<keyword evidence="2" id="KW-1133">Transmembrane helix</keyword>